<proteinExistence type="predicted"/>
<evidence type="ECO:0000313" key="4">
    <source>
        <dbReference type="EMBL" id="CAA9341793.1"/>
    </source>
</evidence>
<feature type="compositionally biased region" description="Basic and acidic residues" evidence="2">
    <location>
        <begin position="292"/>
        <end position="313"/>
    </location>
</feature>
<keyword evidence="3" id="KW-0732">Signal</keyword>
<dbReference type="InterPro" id="IPR023365">
    <property type="entry name" value="Sortase_dom-sf"/>
</dbReference>
<evidence type="ECO:0008006" key="5">
    <source>
        <dbReference type="Google" id="ProtNLM"/>
    </source>
</evidence>
<accession>A0A6J4LVA4</accession>
<keyword evidence="1" id="KW-0378">Hydrolase</keyword>
<dbReference type="EMBL" id="CADCUJ010000039">
    <property type="protein sequence ID" value="CAA9341793.1"/>
    <property type="molecule type" value="Genomic_DNA"/>
</dbReference>
<dbReference type="Pfam" id="PF04203">
    <property type="entry name" value="Sortase"/>
    <property type="match status" value="1"/>
</dbReference>
<dbReference type="AlphaFoldDB" id="A0A6J4LVA4"/>
<name>A0A6J4LVA4_9ACTN</name>
<dbReference type="CDD" id="cd05829">
    <property type="entry name" value="Sortase_F"/>
    <property type="match status" value="1"/>
</dbReference>
<feature type="chain" id="PRO_5039709464" description="Secreted protein" evidence="3">
    <location>
        <begin position="20"/>
        <end position="313"/>
    </location>
</feature>
<dbReference type="GO" id="GO:0016787">
    <property type="term" value="F:hydrolase activity"/>
    <property type="evidence" value="ECO:0007669"/>
    <property type="project" value="UniProtKB-KW"/>
</dbReference>
<evidence type="ECO:0000256" key="1">
    <source>
        <dbReference type="ARBA" id="ARBA00022801"/>
    </source>
</evidence>
<organism evidence="4">
    <name type="scientific">uncultured Nocardioidaceae bacterium</name>
    <dbReference type="NCBI Taxonomy" id="253824"/>
    <lineage>
        <taxon>Bacteria</taxon>
        <taxon>Bacillati</taxon>
        <taxon>Actinomycetota</taxon>
        <taxon>Actinomycetes</taxon>
        <taxon>Propionibacteriales</taxon>
        <taxon>Nocardioidaceae</taxon>
        <taxon>environmental samples</taxon>
    </lineage>
</organism>
<reference evidence="4" key="1">
    <citation type="submission" date="2020-02" db="EMBL/GenBank/DDBJ databases">
        <authorList>
            <person name="Meier V. D."/>
        </authorList>
    </citation>
    <scope>NUCLEOTIDE SEQUENCE</scope>
    <source>
        <strain evidence="4">AVDCRST_MAG72</strain>
    </source>
</reference>
<feature type="region of interest" description="Disordered" evidence="2">
    <location>
        <begin position="236"/>
        <end position="313"/>
    </location>
</feature>
<feature type="compositionally biased region" description="Basic and acidic residues" evidence="2">
    <location>
        <begin position="244"/>
        <end position="274"/>
    </location>
</feature>
<evidence type="ECO:0000256" key="3">
    <source>
        <dbReference type="SAM" id="SignalP"/>
    </source>
</evidence>
<feature type="region of interest" description="Disordered" evidence="2">
    <location>
        <begin position="54"/>
        <end position="77"/>
    </location>
</feature>
<dbReference type="InterPro" id="IPR042001">
    <property type="entry name" value="Sortase_F"/>
</dbReference>
<gene>
    <name evidence="4" type="ORF">AVDCRST_MAG72-861</name>
</gene>
<protein>
    <recommendedName>
        <fullName evidence="5">Secreted protein</fullName>
    </recommendedName>
</protein>
<dbReference type="Gene3D" id="2.40.260.10">
    <property type="entry name" value="Sortase"/>
    <property type="match status" value="1"/>
</dbReference>
<feature type="signal peptide" evidence="3">
    <location>
        <begin position="1"/>
        <end position="19"/>
    </location>
</feature>
<feature type="compositionally biased region" description="Pro residues" evidence="2">
    <location>
        <begin position="55"/>
        <end position="67"/>
    </location>
</feature>
<evidence type="ECO:0000256" key="2">
    <source>
        <dbReference type="SAM" id="MobiDB-lite"/>
    </source>
</evidence>
<sequence>MTLIGLGTALLVWSGGSIAASEAPEPAAAPAPRLIVDHGPAYRPDGNRRFVRASLPPPPPIEPPVEPTGPRLRSGGATVQRPADLLEPISVRIPAMGIDQDLTELAVVGTDLQVPDDYTDIGWWGGGPAPGEQGAAVMVGHLDSPTGPAVFYRLSELAEGDRIRVGLDDGSRTVFAIREVHSYDRTKFPSAKVYRPDGVPTLHLLTCGGTFNTEAQAYSDNVVAFAEFVKRIPPPGSRSGWSKRLTDDSERKLASSDERSKTPDRSRRQARENEGGAAGDGANAKPGWLTRLTEDSEKRLATNDTKADREQRR</sequence>
<dbReference type="InterPro" id="IPR005754">
    <property type="entry name" value="Sortase"/>
</dbReference>
<dbReference type="SUPFAM" id="SSF63817">
    <property type="entry name" value="Sortase"/>
    <property type="match status" value="1"/>
</dbReference>